<dbReference type="InterPro" id="IPR043519">
    <property type="entry name" value="NT_sf"/>
</dbReference>
<keyword evidence="2" id="KW-1185">Reference proteome</keyword>
<accession>A0A8J8M8V3</accession>
<dbReference type="AlphaFoldDB" id="A0A8J8M8V3"/>
<dbReference type="KEGG" id="vgu:HYG85_06020"/>
<dbReference type="SUPFAM" id="SSF81301">
    <property type="entry name" value="Nucleotidyltransferase"/>
    <property type="match status" value="1"/>
</dbReference>
<evidence type="ECO:0000313" key="1">
    <source>
        <dbReference type="EMBL" id="QUH28506.1"/>
    </source>
</evidence>
<dbReference type="Proteomes" id="UP000677305">
    <property type="component" value="Chromosome"/>
</dbReference>
<proteinExistence type="predicted"/>
<dbReference type="PANTHER" id="PTHR34822">
    <property type="entry name" value="GRPB DOMAIN PROTEIN (AFU_ORTHOLOGUE AFUA_1G01530)"/>
    <property type="match status" value="1"/>
</dbReference>
<dbReference type="InterPro" id="IPR007344">
    <property type="entry name" value="GrpB/CoaE"/>
</dbReference>
<dbReference type="PANTHER" id="PTHR34822:SF1">
    <property type="entry name" value="GRPB FAMILY PROTEIN"/>
    <property type="match status" value="1"/>
</dbReference>
<reference evidence="1 2" key="1">
    <citation type="submission" date="2020-07" db="EMBL/GenBank/DDBJ databases">
        <title>Vallitalea guaymasensis genome.</title>
        <authorList>
            <person name="Postec A."/>
        </authorList>
    </citation>
    <scope>NUCLEOTIDE SEQUENCE [LARGE SCALE GENOMIC DNA]</scope>
    <source>
        <strain evidence="1 2">Ra1766G1</strain>
    </source>
</reference>
<sequence length="193" mass="22956">MSKKLSDMTLEELWKLFPIILKEHNTDYLNWYNDEKQQLLEIIDKVDIKRINHIGSSSVQGLISKPTVDILLEINNDTNIDELITKLIDNGWTLMSSEKSPNLNMSFNKGYTIKGFAEKVFHLHVRYYDNWNELYFRDYLREHKDVADEYGQLKLSLLDKYKNNRDGYTHAKTDFILKHTEKAKEEYGDRYKP</sequence>
<gene>
    <name evidence="1" type="ORF">HYG85_06020</name>
</gene>
<dbReference type="Gene3D" id="3.30.460.10">
    <property type="entry name" value="Beta Polymerase, domain 2"/>
    <property type="match status" value="1"/>
</dbReference>
<dbReference type="EMBL" id="CP058561">
    <property type="protein sequence ID" value="QUH28506.1"/>
    <property type="molecule type" value="Genomic_DNA"/>
</dbReference>
<dbReference type="Pfam" id="PF04229">
    <property type="entry name" value="GrpB"/>
    <property type="match status" value="1"/>
</dbReference>
<protein>
    <submittedName>
        <fullName evidence="1">GrpB family protein</fullName>
    </submittedName>
</protein>
<dbReference type="RefSeq" id="WP_212692725.1">
    <property type="nucleotide sequence ID" value="NZ_CAJXUH010000006.1"/>
</dbReference>
<name>A0A8J8M8V3_9FIRM</name>
<organism evidence="1 2">
    <name type="scientific">Vallitalea guaymasensis</name>
    <dbReference type="NCBI Taxonomy" id="1185412"/>
    <lineage>
        <taxon>Bacteria</taxon>
        <taxon>Bacillati</taxon>
        <taxon>Bacillota</taxon>
        <taxon>Clostridia</taxon>
        <taxon>Lachnospirales</taxon>
        <taxon>Vallitaleaceae</taxon>
        <taxon>Vallitalea</taxon>
    </lineage>
</organism>
<evidence type="ECO:0000313" key="2">
    <source>
        <dbReference type="Proteomes" id="UP000677305"/>
    </source>
</evidence>